<sequence length="314" mass="35983">MKSFLVATFLLSLMVSVLAHRPREGVETLIAKFVPACASLEKAMHDKIREFSDNGELTVRNCPREEINDCLVADTEKVQCSLTASEECIQQITSFLNKENCNYFGNVAAFLFGESKYYEQLRRGLVFVNSFTFHMNYAWFHCFLLYYCTVCWFLRAAHLHFRNLLQQGTDVDRLVEFHTIACRIVLAVDDALARQIFWSCTFLLCNAFLYGYSSMNLVHSQLMYGDMFFCVWSILVFIVLVAFASSVNESINSVKTECQLINFKFPDMVVNRLVQKIGQTDAQLSIWKIAPMKRVTILSVLGAFFTYAVIIGSY</sequence>
<dbReference type="AlphaFoldDB" id="A0AAV4U8B6"/>
<accession>A0AAV4U8B6</accession>
<feature type="signal peptide" evidence="2">
    <location>
        <begin position="1"/>
        <end position="19"/>
    </location>
</feature>
<reference evidence="3 4" key="1">
    <citation type="submission" date="2021-06" db="EMBL/GenBank/DDBJ databases">
        <title>Caerostris darwini draft genome.</title>
        <authorList>
            <person name="Kono N."/>
            <person name="Arakawa K."/>
        </authorList>
    </citation>
    <scope>NUCLEOTIDE SEQUENCE [LARGE SCALE GENOMIC DNA]</scope>
</reference>
<feature type="transmembrane region" description="Helical" evidence="1">
    <location>
        <begin position="137"/>
        <end position="157"/>
    </location>
</feature>
<evidence type="ECO:0000313" key="3">
    <source>
        <dbReference type="EMBL" id="GIY54038.1"/>
    </source>
</evidence>
<keyword evidence="1" id="KW-0472">Membrane</keyword>
<keyword evidence="2" id="KW-0732">Signal</keyword>
<evidence type="ECO:0000256" key="1">
    <source>
        <dbReference type="SAM" id="Phobius"/>
    </source>
</evidence>
<evidence type="ECO:0000256" key="2">
    <source>
        <dbReference type="SAM" id="SignalP"/>
    </source>
</evidence>
<feature type="transmembrane region" description="Helical" evidence="1">
    <location>
        <begin position="224"/>
        <end position="245"/>
    </location>
</feature>
<evidence type="ECO:0008006" key="5">
    <source>
        <dbReference type="Google" id="ProtNLM"/>
    </source>
</evidence>
<feature type="transmembrane region" description="Helical" evidence="1">
    <location>
        <begin position="196"/>
        <end position="212"/>
    </location>
</feature>
<keyword evidence="1" id="KW-1133">Transmembrane helix</keyword>
<evidence type="ECO:0000313" key="4">
    <source>
        <dbReference type="Proteomes" id="UP001054837"/>
    </source>
</evidence>
<feature type="transmembrane region" description="Helical" evidence="1">
    <location>
        <begin position="295"/>
        <end position="313"/>
    </location>
</feature>
<comment type="caution">
    <text evidence="3">The sequence shown here is derived from an EMBL/GenBank/DDBJ whole genome shotgun (WGS) entry which is preliminary data.</text>
</comment>
<keyword evidence="4" id="KW-1185">Reference proteome</keyword>
<feature type="chain" id="PRO_5043741620" description="Gustatory receptor" evidence="2">
    <location>
        <begin position="20"/>
        <end position="314"/>
    </location>
</feature>
<dbReference type="Proteomes" id="UP001054837">
    <property type="component" value="Unassembled WGS sequence"/>
</dbReference>
<organism evidence="3 4">
    <name type="scientific">Caerostris darwini</name>
    <dbReference type="NCBI Taxonomy" id="1538125"/>
    <lineage>
        <taxon>Eukaryota</taxon>
        <taxon>Metazoa</taxon>
        <taxon>Ecdysozoa</taxon>
        <taxon>Arthropoda</taxon>
        <taxon>Chelicerata</taxon>
        <taxon>Arachnida</taxon>
        <taxon>Araneae</taxon>
        <taxon>Araneomorphae</taxon>
        <taxon>Entelegynae</taxon>
        <taxon>Araneoidea</taxon>
        <taxon>Araneidae</taxon>
        <taxon>Caerostris</taxon>
    </lineage>
</organism>
<gene>
    <name evidence="3" type="primary">AVEN_118626_1</name>
    <name evidence="3" type="ORF">CDAR_67491</name>
</gene>
<protein>
    <recommendedName>
        <fullName evidence="5">Gustatory receptor</fullName>
    </recommendedName>
</protein>
<proteinExistence type="predicted"/>
<dbReference type="EMBL" id="BPLQ01010857">
    <property type="protein sequence ID" value="GIY54038.1"/>
    <property type="molecule type" value="Genomic_DNA"/>
</dbReference>
<keyword evidence="1" id="KW-0812">Transmembrane</keyword>
<name>A0AAV4U8B6_9ARAC</name>